<keyword evidence="2" id="KW-1185">Reference proteome</keyword>
<comment type="caution">
    <text evidence="1">The sequence shown here is derived from an EMBL/GenBank/DDBJ whole genome shotgun (WGS) entry which is preliminary data.</text>
</comment>
<dbReference type="RefSeq" id="WP_125982764.1">
    <property type="nucleotide sequence ID" value="NZ_NGJS01000001.1"/>
</dbReference>
<dbReference type="AlphaFoldDB" id="A0A430A1X4"/>
<gene>
    <name evidence="1" type="ORF">CBF37_00030</name>
</gene>
<dbReference type="OrthoDB" id="2303045at2"/>
<dbReference type="EMBL" id="NGJS01000001">
    <property type="protein sequence ID" value="RSU00438.1"/>
    <property type="molecule type" value="Genomic_DNA"/>
</dbReference>
<evidence type="ECO:0000313" key="2">
    <source>
        <dbReference type="Proteomes" id="UP000287857"/>
    </source>
</evidence>
<dbReference type="Proteomes" id="UP000287857">
    <property type="component" value="Unassembled WGS sequence"/>
</dbReference>
<reference evidence="1 2" key="1">
    <citation type="submission" date="2017-05" db="EMBL/GenBank/DDBJ databases">
        <title>Vagococcus spp. assemblies.</title>
        <authorList>
            <person name="Gulvik C.A."/>
        </authorList>
    </citation>
    <scope>NUCLEOTIDE SEQUENCE [LARGE SCALE GENOMIC DNA]</scope>
    <source>
        <strain evidence="1 2">SS1995</strain>
    </source>
</reference>
<evidence type="ECO:0000313" key="1">
    <source>
        <dbReference type="EMBL" id="RSU00438.1"/>
    </source>
</evidence>
<evidence type="ECO:0008006" key="3">
    <source>
        <dbReference type="Google" id="ProtNLM"/>
    </source>
</evidence>
<name>A0A430A1X4_9ENTE</name>
<proteinExistence type="predicted"/>
<accession>A0A430A1X4</accession>
<organism evidence="1 2">
    <name type="scientific">Vagococcus vulneris</name>
    <dbReference type="NCBI Taxonomy" id="1977869"/>
    <lineage>
        <taxon>Bacteria</taxon>
        <taxon>Bacillati</taxon>
        <taxon>Bacillota</taxon>
        <taxon>Bacilli</taxon>
        <taxon>Lactobacillales</taxon>
        <taxon>Enterococcaceae</taxon>
        <taxon>Vagococcus</taxon>
    </lineage>
</organism>
<protein>
    <recommendedName>
        <fullName evidence="3">DUF4065 domain-containing protein</fullName>
    </recommendedName>
</protein>
<sequence length="125" mass="14799">MLNIIYPPIVEDTYRSLKTFDRDITIQQVYHILLKSKIIDECGQPTSYALNRGLVYEYTETADMMFEDFLKVYPVFNKLSAEKFKLIDGFWEMPVSEKVKLQTSIDNFQLTYDELAQLDAFFENR</sequence>